<feature type="compositionally biased region" description="Basic and acidic residues" evidence="1">
    <location>
        <begin position="123"/>
        <end position="136"/>
    </location>
</feature>
<accession>A0AAV4JHW9</accession>
<evidence type="ECO:0000313" key="2">
    <source>
        <dbReference type="EMBL" id="GFS21323.1"/>
    </source>
</evidence>
<keyword evidence="3" id="KW-1185">Reference proteome</keyword>
<sequence>MRSEKIGVKLRSQLREEHYRDDERKLTRFKTGRRFVYMDIPILLLSTTTTKVGEQFRAFLFYREREDQHKKNNERTDKESTAMTDSVKATEAGSINTADLTRSREQGVRKVGALPGQETTQGKNKESESINRKMGR</sequence>
<dbReference type="EMBL" id="BMAT01006870">
    <property type="protein sequence ID" value="GFS21323.1"/>
    <property type="molecule type" value="Genomic_DNA"/>
</dbReference>
<reference evidence="2 3" key="1">
    <citation type="journal article" date="2021" name="Elife">
        <title>Chloroplast acquisition without the gene transfer in kleptoplastic sea slugs, Plakobranchus ocellatus.</title>
        <authorList>
            <person name="Maeda T."/>
            <person name="Takahashi S."/>
            <person name="Yoshida T."/>
            <person name="Shimamura S."/>
            <person name="Takaki Y."/>
            <person name="Nagai Y."/>
            <person name="Toyoda A."/>
            <person name="Suzuki Y."/>
            <person name="Arimoto A."/>
            <person name="Ishii H."/>
            <person name="Satoh N."/>
            <person name="Nishiyama T."/>
            <person name="Hasebe M."/>
            <person name="Maruyama T."/>
            <person name="Minagawa J."/>
            <person name="Obokata J."/>
            <person name="Shigenobu S."/>
        </authorList>
    </citation>
    <scope>NUCLEOTIDE SEQUENCE [LARGE SCALE GENOMIC DNA]</scope>
</reference>
<evidence type="ECO:0000313" key="3">
    <source>
        <dbReference type="Proteomes" id="UP000762676"/>
    </source>
</evidence>
<feature type="region of interest" description="Disordered" evidence="1">
    <location>
        <begin position="64"/>
        <end position="136"/>
    </location>
</feature>
<organism evidence="2 3">
    <name type="scientific">Elysia marginata</name>
    <dbReference type="NCBI Taxonomy" id="1093978"/>
    <lineage>
        <taxon>Eukaryota</taxon>
        <taxon>Metazoa</taxon>
        <taxon>Spiralia</taxon>
        <taxon>Lophotrochozoa</taxon>
        <taxon>Mollusca</taxon>
        <taxon>Gastropoda</taxon>
        <taxon>Heterobranchia</taxon>
        <taxon>Euthyneura</taxon>
        <taxon>Panpulmonata</taxon>
        <taxon>Sacoglossa</taxon>
        <taxon>Placobranchoidea</taxon>
        <taxon>Plakobranchidae</taxon>
        <taxon>Elysia</taxon>
    </lineage>
</organism>
<protein>
    <submittedName>
        <fullName evidence="2">Uncharacterized protein</fullName>
    </submittedName>
</protein>
<gene>
    <name evidence="2" type="ORF">ElyMa_003335800</name>
</gene>
<name>A0AAV4JHW9_9GAST</name>
<evidence type="ECO:0000256" key="1">
    <source>
        <dbReference type="SAM" id="MobiDB-lite"/>
    </source>
</evidence>
<feature type="compositionally biased region" description="Basic and acidic residues" evidence="1">
    <location>
        <begin position="64"/>
        <end position="80"/>
    </location>
</feature>
<proteinExistence type="predicted"/>
<dbReference type="Proteomes" id="UP000762676">
    <property type="component" value="Unassembled WGS sequence"/>
</dbReference>
<comment type="caution">
    <text evidence="2">The sequence shown here is derived from an EMBL/GenBank/DDBJ whole genome shotgun (WGS) entry which is preliminary data.</text>
</comment>
<dbReference type="AlphaFoldDB" id="A0AAV4JHW9"/>